<dbReference type="RefSeq" id="WP_123421820.1">
    <property type="nucleotide sequence ID" value="NZ_RJUL01000006.1"/>
</dbReference>
<name>A0A3N1P8Q1_9GAMM</name>
<evidence type="ECO:0000313" key="3">
    <source>
        <dbReference type="EMBL" id="ROQ24923.1"/>
    </source>
</evidence>
<keyword evidence="2" id="KW-1133">Transmembrane helix</keyword>
<evidence type="ECO:0000313" key="4">
    <source>
        <dbReference type="Proteomes" id="UP000268033"/>
    </source>
</evidence>
<accession>A0A3N1P8Q1</accession>
<gene>
    <name evidence="3" type="ORF">EDC28_106171</name>
</gene>
<evidence type="ECO:0008006" key="5">
    <source>
        <dbReference type="Google" id="ProtNLM"/>
    </source>
</evidence>
<keyword evidence="2" id="KW-0472">Membrane</keyword>
<feature type="transmembrane region" description="Helical" evidence="2">
    <location>
        <begin position="6"/>
        <end position="24"/>
    </location>
</feature>
<feature type="region of interest" description="Disordered" evidence="1">
    <location>
        <begin position="224"/>
        <end position="257"/>
    </location>
</feature>
<evidence type="ECO:0000256" key="1">
    <source>
        <dbReference type="SAM" id="MobiDB-lite"/>
    </source>
</evidence>
<sequence length="257" mass="28801">MMTYIVIAVIVILLVGIVVINVFQQQRQKQEAERRQEFAKQKAIIDETEALLPIAGQMPISSNLVAMLYGRLAEALQAAARLSGGKDSSLKSRSEDAVNQQKQALQSYRASDDNLRLPDNEQQMVQLLQAVKLLIAVLRTEFNKGKVDADTFRMESAFLDRIRLKINVEGLISRGVSAKIIKQLGSARQFLNKAKQLAAPHAHQDNYLRAKLGEIQQHLDEINANNSNLPPAKPPKKEGEPQQPDDMDLLFSPKKKW</sequence>
<organism evidence="3 4">
    <name type="scientific">Gallaecimonas pentaromativorans</name>
    <dbReference type="NCBI Taxonomy" id="584787"/>
    <lineage>
        <taxon>Bacteria</taxon>
        <taxon>Pseudomonadati</taxon>
        <taxon>Pseudomonadota</taxon>
        <taxon>Gammaproteobacteria</taxon>
        <taxon>Enterobacterales</taxon>
        <taxon>Gallaecimonadaceae</taxon>
        <taxon>Gallaecimonas</taxon>
    </lineage>
</organism>
<dbReference type="AlphaFoldDB" id="A0A3N1P8Q1"/>
<comment type="caution">
    <text evidence="3">The sequence shown here is derived from an EMBL/GenBank/DDBJ whole genome shotgun (WGS) entry which is preliminary data.</text>
</comment>
<dbReference type="STRING" id="584787.GCA_001247655_04033"/>
<dbReference type="EMBL" id="RJUL01000006">
    <property type="protein sequence ID" value="ROQ24923.1"/>
    <property type="molecule type" value="Genomic_DNA"/>
</dbReference>
<protein>
    <recommendedName>
        <fullName evidence="5">DNA repair protein</fullName>
    </recommendedName>
</protein>
<evidence type="ECO:0000256" key="2">
    <source>
        <dbReference type="SAM" id="Phobius"/>
    </source>
</evidence>
<proteinExistence type="predicted"/>
<dbReference type="Proteomes" id="UP000268033">
    <property type="component" value="Unassembled WGS sequence"/>
</dbReference>
<keyword evidence="2" id="KW-0812">Transmembrane</keyword>
<reference evidence="3 4" key="1">
    <citation type="submission" date="2018-11" db="EMBL/GenBank/DDBJ databases">
        <title>Genomic Encyclopedia of Type Strains, Phase IV (KMG-IV): sequencing the most valuable type-strain genomes for metagenomic binning, comparative biology and taxonomic classification.</title>
        <authorList>
            <person name="Goeker M."/>
        </authorList>
    </citation>
    <scope>NUCLEOTIDE SEQUENCE [LARGE SCALE GENOMIC DNA]</scope>
    <source>
        <strain evidence="3 4">DSM 21945</strain>
    </source>
</reference>
<keyword evidence="4" id="KW-1185">Reference proteome</keyword>